<evidence type="ECO:0000313" key="2">
    <source>
        <dbReference type="Proteomes" id="UP000476820"/>
    </source>
</evidence>
<sequence>MNDYEIIDLLERKIITIHGVEQEEWVKKYDIFTSRNYFKEHDLLNELTEVEKIRSEFNE</sequence>
<name>A0A6M0X1E9_CLOBO</name>
<reference evidence="1 2" key="1">
    <citation type="submission" date="2019-04" db="EMBL/GenBank/DDBJ databases">
        <title>Genome sequencing of Clostridium botulinum Groups I-IV and Clostridium butyricum.</title>
        <authorList>
            <person name="Brunt J."/>
            <person name="Van Vliet A.H.M."/>
            <person name="Stringer S.C."/>
            <person name="Carter A.T."/>
            <person name="Peck M.W."/>
        </authorList>
    </citation>
    <scope>NUCLEOTIDE SEQUENCE [LARGE SCALE GENOMIC DNA]</scope>
    <source>
        <strain evidence="1 2">1605</strain>
    </source>
</reference>
<accession>A0A6M0X1E9</accession>
<protein>
    <submittedName>
        <fullName evidence="1">Uncharacterized protein</fullName>
    </submittedName>
</protein>
<dbReference type="RefSeq" id="WP_061308193.1">
    <property type="nucleotide sequence ID" value="NZ_LFQW01000067.1"/>
</dbReference>
<gene>
    <name evidence="1" type="ORF">FC774_17400</name>
</gene>
<comment type="caution">
    <text evidence="1">The sequence shown here is derived from an EMBL/GenBank/DDBJ whole genome shotgun (WGS) entry which is preliminary data.</text>
</comment>
<proteinExistence type="predicted"/>
<dbReference type="EMBL" id="SWOV01000091">
    <property type="protein sequence ID" value="NFF89602.1"/>
    <property type="molecule type" value="Genomic_DNA"/>
</dbReference>
<evidence type="ECO:0000313" key="1">
    <source>
        <dbReference type="EMBL" id="NFF89602.1"/>
    </source>
</evidence>
<dbReference type="AlphaFoldDB" id="A0A6M0X1E9"/>
<dbReference type="Proteomes" id="UP000476820">
    <property type="component" value="Unassembled WGS sequence"/>
</dbReference>
<organism evidence="1 2">
    <name type="scientific">Clostridium botulinum</name>
    <dbReference type="NCBI Taxonomy" id="1491"/>
    <lineage>
        <taxon>Bacteria</taxon>
        <taxon>Bacillati</taxon>
        <taxon>Bacillota</taxon>
        <taxon>Clostridia</taxon>
        <taxon>Eubacteriales</taxon>
        <taxon>Clostridiaceae</taxon>
        <taxon>Clostridium</taxon>
    </lineage>
</organism>